<gene>
    <name evidence="2" type="ORF">NDU88_005224</name>
</gene>
<name>A0AAV7UHI4_PLEWA</name>
<protein>
    <submittedName>
        <fullName evidence="2">Uncharacterized protein</fullName>
    </submittedName>
</protein>
<feature type="region of interest" description="Disordered" evidence="1">
    <location>
        <begin position="113"/>
        <end position="132"/>
    </location>
</feature>
<sequence length="132" mass="14642">MANMADITKARAIPAASARRRLHKGWLQVIFQETARFFDSPDKMWKWLELRDCGETPGGGGSKRQNWWTRPGGNIHRRVTGSGNPNLSPLDTQKVTVAEDGTMRLTTVPSQLEVEEGSALMPEDDHGMRGPA</sequence>
<comment type="caution">
    <text evidence="2">The sequence shown here is derived from an EMBL/GenBank/DDBJ whole genome shotgun (WGS) entry which is preliminary data.</text>
</comment>
<evidence type="ECO:0000313" key="2">
    <source>
        <dbReference type="EMBL" id="KAJ1188463.1"/>
    </source>
</evidence>
<evidence type="ECO:0000256" key="1">
    <source>
        <dbReference type="SAM" id="MobiDB-lite"/>
    </source>
</evidence>
<dbReference type="EMBL" id="JANPWB010000005">
    <property type="protein sequence ID" value="KAJ1188463.1"/>
    <property type="molecule type" value="Genomic_DNA"/>
</dbReference>
<dbReference type="Proteomes" id="UP001066276">
    <property type="component" value="Chromosome 3_1"/>
</dbReference>
<proteinExistence type="predicted"/>
<reference evidence="2" key="1">
    <citation type="journal article" date="2022" name="bioRxiv">
        <title>Sequencing and chromosome-scale assembly of the giantPleurodeles waltlgenome.</title>
        <authorList>
            <person name="Brown T."/>
            <person name="Elewa A."/>
            <person name="Iarovenko S."/>
            <person name="Subramanian E."/>
            <person name="Araus A.J."/>
            <person name="Petzold A."/>
            <person name="Susuki M."/>
            <person name="Suzuki K.-i.T."/>
            <person name="Hayashi T."/>
            <person name="Toyoda A."/>
            <person name="Oliveira C."/>
            <person name="Osipova E."/>
            <person name="Leigh N.D."/>
            <person name="Simon A."/>
            <person name="Yun M.H."/>
        </authorList>
    </citation>
    <scope>NUCLEOTIDE SEQUENCE</scope>
    <source>
        <strain evidence="2">20211129_DDA</strain>
        <tissue evidence="2">Liver</tissue>
    </source>
</reference>
<feature type="region of interest" description="Disordered" evidence="1">
    <location>
        <begin position="54"/>
        <end position="91"/>
    </location>
</feature>
<keyword evidence="3" id="KW-1185">Reference proteome</keyword>
<accession>A0AAV7UHI4</accession>
<feature type="compositionally biased region" description="Polar residues" evidence="1">
    <location>
        <begin position="81"/>
        <end position="91"/>
    </location>
</feature>
<feature type="compositionally biased region" description="Basic and acidic residues" evidence="1">
    <location>
        <begin position="123"/>
        <end position="132"/>
    </location>
</feature>
<organism evidence="2 3">
    <name type="scientific">Pleurodeles waltl</name>
    <name type="common">Iberian ribbed newt</name>
    <dbReference type="NCBI Taxonomy" id="8319"/>
    <lineage>
        <taxon>Eukaryota</taxon>
        <taxon>Metazoa</taxon>
        <taxon>Chordata</taxon>
        <taxon>Craniata</taxon>
        <taxon>Vertebrata</taxon>
        <taxon>Euteleostomi</taxon>
        <taxon>Amphibia</taxon>
        <taxon>Batrachia</taxon>
        <taxon>Caudata</taxon>
        <taxon>Salamandroidea</taxon>
        <taxon>Salamandridae</taxon>
        <taxon>Pleurodelinae</taxon>
        <taxon>Pleurodeles</taxon>
    </lineage>
</organism>
<evidence type="ECO:0000313" key="3">
    <source>
        <dbReference type="Proteomes" id="UP001066276"/>
    </source>
</evidence>
<dbReference type="AlphaFoldDB" id="A0AAV7UHI4"/>